<sequence>MDKVALSRGELSILSNKASHGGKGSIVAIIRGMDIYMVSSVLFRLSRRRYQVRDIKLDMTPNMEQIVRSCFPTAKRVIDRFHKKLAYEAVLETLVAQKRTRQMPHPKCFHNGIVLIVICFKLVTQR</sequence>
<dbReference type="AlphaFoldDB" id="A0AB38PNR4"/>
<accession>A0AB38PNR4</accession>
<reference evidence="2 4" key="2">
    <citation type="submission" date="2019-07" db="EMBL/GenBank/DDBJ databases">
        <title>Genome sequencing of Bacteroides fragilis.</title>
        <authorList>
            <person name="Galasyn E.V."/>
            <person name="Ruoff K.L."/>
            <person name="Price C.E."/>
            <person name="Valls R.A."/>
            <person name="O'Toole G.A."/>
        </authorList>
    </citation>
    <scope>NUCLEOTIDE SEQUENCE [LARGE SCALE GENOMIC DNA]</scope>
    <source>
        <strain evidence="2 4">AD135F_1B</strain>
    </source>
</reference>
<evidence type="ECO:0000313" key="3">
    <source>
        <dbReference type="EMBL" id="TWV47551.1"/>
    </source>
</evidence>
<dbReference type="Proteomes" id="UP000315444">
    <property type="component" value="Unassembled WGS sequence"/>
</dbReference>
<proteinExistence type="predicted"/>
<dbReference type="Proteomes" id="UP000319026">
    <property type="component" value="Unassembled WGS sequence"/>
</dbReference>
<comment type="caution">
    <text evidence="3">The sequence shown here is derived from an EMBL/GenBank/DDBJ whole genome shotgun (WGS) entry which is preliminary data.</text>
</comment>
<dbReference type="InterPro" id="IPR002560">
    <property type="entry name" value="Transposase_DDE"/>
</dbReference>
<organism evidence="3 5">
    <name type="scientific">Bacteroides fragilis</name>
    <dbReference type="NCBI Taxonomy" id="817"/>
    <lineage>
        <taxon>Bacteria</taxon>
        <taxon>Pseudomonadati</taxon>
        <taxon>Bacteroidota</taxon>
        <taxon>Bacteroidia</taxon>
        <taxon>Bacteroidales</taxon>
        <taxon>Bacteroidaceae</taxon>
        <taxon>Bacteroides</taxon>
    </lineage>
</organism>
<feature type="domain" description="Transposase IS204/IS1001/IS1096/IS1165 DDE" evidence="1">
    <location>
        <begin position="1"/>
        <end position="98"/>
    </location>
</feature>
<gene>
    <name evidence="3" type="ORF">FSA03_14025</name>
    <name evidence="2" type="ORF">FSA06_14035</name>
</gene>
<protein>
    <submittedName>
        <fullName evidence="3">Transposase</fullName>
    </submittedName>
</protein>
<reference evidence="3 5" key="1">
    <citation type="submission" date="2019-07" db="EMBL/GenBank/DDBJ databases">
        <title>Genome Sequencing of Bacteroides fragilis.</title>
        <authorList>
            <person name="Pinto K.M."/>
            <person name="Ruoff K.L."/>
            <person name="Price C.E."/>
            <person name="Valls R.A."/>
            <person name="O'Toole G.A."/>
        </authorList>
    </citation>
    <scope>NUCLEOTIDE SEQUENCE [LARGE SCALE GENOMIC DNA]</scope>
    <source>
        <strain evidence="3 5">AD135F_3B</strain>
    </source>
</reference>
<evidence type="ECO:0000313" key="4">
    <source>
        <dbReference type="Proteomes" id="UP000315444"/>
    </source>
</evidence>
<dbReference type="Pfam" id="PF01610">
    <property type="entry name" value="DDE_Tnp_ISL3"/>
    <property type="match status" value="1"/>
</dbReference>
<dbReference type="EMBL" id="VOHT01000006">
    <property type="protein sequence ID" value="TWV47551.1"/>
    <property type="molecule type" value="Genomic_DNA"/>
</dbReference>
<evidence type="ECO:0000313" key="5">
    <source>
        <dbReference type="Proteomes" id="UP000319026"/>
    </source>
</evidence>
<name>A0AB38PNR4_BACFG</name>
<evidence type="ECO:0000313" key="2">
    <source>
        <dbReference type="EMBL" id="TWV40434.1"/>
    </source>
</evidence>
<dbReference type="EMBL" id="VOHV01000006">
    <property type="protein sequence ID" value="TWV40434.1"/>
    <property type="molecule type" value="Genomic_DNA"/>
</dbReference>
<evidence type="ECO:0000259" key="1">
    <source>
        <dbReference type="Pfam" id="PF01610"/>
    </source>
</evidence>